<accession>A0ACC1P3W1</accession>
<sequence length="203" mass="21620">MAERGRSGFQQGGGDAPHKSPSAVFAFCAQESATSATCPGSREDTGQCPREDSRVRAQPRTMTSKTCEGLRRPPRPPAAVSGCPGAQRAVPSLGALAERGIDLRSLERQARKRLRALRAVAACFRIVSVCPAKLAKFLSEVFPLSHLSSSCEAKGGQPLRRLVEDAPRHRAPDMNLSTSPPLRVSATTGLDLQEALGLILPLL</sequence>
<comment type="caution">
    <text evidence="1">The sequence shown here is derived from an EMBL/GenBank/DDBJ whole genome shotgun (WGS) entry which is preliminary data.</text>
</comment>
<proteinExistence type="predicted"/>
<name>A0ACC1P3W1_9APHY</name>
<gene>
    <name evidence="1" type="ORF">NUW54_g9739</name>
</gene>
<dbReference type="EMBL" id="JANSHE010003336">
    <property type="protein sequence ID" value="KAJ2986513.1"/>
    <property type="molecule type" value="Genomic_DNA"/>
</dbReference>
<keyword evidence="2" id="KW-1185">Reference proteome</keyword>
<protein>
    <submittedName>
        <fullName evidence="1">Uncharacterized protein</fullName>
    </submittedName>
</protein>
<organism evidence="1 2">
    <name type="scientific">Trametes sanguinea</name>
    <dbReference type="NCBI Taxonomy" id="158606"/>
    <lineage>
        <taxon>Eukaryota</taxon>
        <taxon>Fungi</taxon>
        <taxon>Dikarya</taxon>
        <taxon>Basidiomycota</taxon>
        <taxon>Agaricomycotina</taxon>
        <taxon>Agaricomycetes</taxon>
        <taxon>Polyporales</taxon>
        <taxon>Polyporaceae</taxon>
        <taxon>Trametes</taxon>
    </lineage>
</organism>
<evidence type="ECO:0000313" key="2">
    <source>
        <dbReference type="Proteomes" id="UP001144978"/>
    </source>
</evidence>
<reference evidence="1" key="1">
    <citation type="submission" date="2022-08" db="EMBL/GenBank/DDBJ databases">
        <title>Genome Sequence of Pycnoporus sanguineus.</title>
        <authorList>
            <person name="Buettner E."/>
        </authorList>
    </citation>
    <scope>NUCLEOTIDE SEQUENCE</scope>
    <source>
        <strain evidence="1">CG-C14</strain>
    </source>
</reference>
<dbReference type="Proteomes" id="UP001144978">
    <property type="component" value="Unassembled WGS sequence"/>
</dbReference>
<evidence type="ECO:0000313" key="1">
    <source>
        <dbReference type="EMBL" id="KAJ2986513.1"/>
    </source>
</evidence>